<dbReference type="EMBL" id="UINC01032918">
    <property type="protein sequence ID" value="SVB21371.1"/>
    <property type="molecule type" value="Genomic_DNA"/>
</dbReference>
<sequence>MNANLFARFNIVFAAHSAEPCMRLSDGTAWTFDDLQRATGRMTAALREEGVGPGDRVVVQVAKTPDAIALYLATLQVGGVYVPLNTDYTESEVAYFLRDAEPSLFVAGSDAETGVTTLTLDEYGEGSLKDLASSVDPDCRVAERRSEDLAAILYTSGTTGRSKGAMLTHGNLTSNADTLIAYWGWRSDDVLLHALPIYHVHGLFVASHCVLLTGSSMIFLPRFDVEALVQHLPSSTVLMGVPTFYTRLLGSALFTREVTAGIRLFVSGSAPLTEQTFEAFERRTGHRILERYGMSETGMNTSNPLDGERAAGTVGFPLPGIEARITNEAGGSLPPGEIGGIEVRGPNVFAGYWRMPEKTRDEFRDDGYFKTGDMGVVDAEGRYTIVGREKDLVISGGLNVYPKEIELLIDAIPGVIESAVIGVPHPDFGEAVIAVIASDIDIELDEVTAFLTDKLARFKQPKRLLRVDELPRNAMGKVQKNTLRDLCADRFSWDTQNSEGAV</sequence>
<proteinExistence type="inferred from homology"/>
<dbReference type="Gene3D" id="3.40.50.12780">
    <property type="entry name" value="N-terminal domain of ligase-like"/>
    <property type="match status" value="1"/>
</dbReference>
<dbReference type="AlphaFoldDB" id="A0A382C6R5"/>
<dbReference type="SUPFAM" id="SSF56801">
    <property type="entry name" value="Acetyl-CoA synthetase-like"/>
    <property type="match status" value="1"/>
</dbReference>
<dbReference type="InterPro" id="IPR000873">
    <property type="entry name" value="AMP-dep_synth/lig_dom"/>
</dbReference>
<evidence type="ECO:0000256" key="1">
    <source>
        <dbReference type="ARBA" id="ARBA00006432"/>
    </source>
</evidence>
<dbReference type="Gene3D" id="3.30.300.30">
    <property type="match status" value="1"/>
</dbReference>
<name>A0A382C6R5_9ZZZZ</name>
<dbReference type="Pfam" id="PF13193">
    <property type="entry name" value="AMP-binding_C"/>
    <property type="match status" value="1"/>
</dbReference>
<feature type="domain" description="AMP-dependent synthetase/ligase" evidence="2">
    <location>
        <begin position="21"/>
        <end position="353"/>
    </location>
</feature>
<dbReference type="InterPro" id="IPR045851">
    <property type="entry name" value="AMP-bd_C_sf"/>
</dbReference>
<dbReference type="GO" id="GO:0031956">
    <property type="term" value="F:medium-chain fatty acid-CoA ligase activity"/>
    <property type="evidence" value="ECO:0007669"/>
    <property type="project" value="TreeGrafter"/>
</dbReference>
<dbReference type="PROSITE" id="PS00455">
    <property type="entry name" value="AMP_BINDING"/>
    <property type="match status" value="1"/>
</dbReference>
<evidence type="ECO:0000259" key="3">
    <source>
        <dbReference type="Pfam" id="PF13193"/>
    </source>
</evidence>
<reference evidence="4" key="1">
    <citation type="submission" date="2018-05" db="EMBL/GenBank/DDBJ databases">
        <authorList>
            <person name="Lanie J.A."/>
            <person name="Ng W.-L."/>
            <person name="Kazmierczak K.M."/>
            <person name="Andrzejewski T.M."/>
            <person name="Davidsen T.M."/>
            <person name="Wayne K.J."/>
            <person name="Tettelin H."/>
            <person name="Glass J.I."/>
            <person name="Rusch D."/>
            <person name="Podicherti R."/>
            <person name="Tsui H.-C.T."/>
            <person name="Winkler M.E."/>
        </authorList>
    </citation>
    <scope>NUCLEOTIDE SEQUENCE</scope>
</reference>
<evidence type="ECO:0000259" key="2">
    <source>
        <dbReference type="Pfam" id="PF00501"/>
    </source>
</evidence>
<comment type="similarity">
    <text evidence="1">Belongs to the ATP-dependent AMP-binding enzyme family.</text>
</comment>
<dbReference type="NCBIfam" id="NF005702">
    <property type="entry name" value="PRK07514.1"/>
    <property type="match status" value="1"/>
</dbReference>
<protein>
    <recommendedName>
        <fullName evidence="5">Malonyl-CoA synthase</fullName>
    </recommendedName>
</protein>
<evidence type="ECO:0000313" key="4">
    <source>
        <dbReference type="EMBL" id="SVB21371.1"/>
    </source>
</evidence>
<dbReference type="CDD" id="cd05941">
    <property type="entry name" value="MCS"/>
    <property type="match status" value="1"/>
</dbReference>
<feature type="domain" description="AMP-binding enzyme C-terminal" evidence="3">
    <location>
        <begin position="404"/>
        <end position="477"/>
    </location>
</feature>
<evidence type="ECO:0008006" key="5">
    <source>
        <dbReference type="Google" id="ProtNLM"/>
    </source>
</evidence>
<accession>A0A382C6R5</accession>
<dbReference type="Pfam" id="PF00501">
    <property type="entry name" value="AMP-binding"/>
    <property type="match status" value="1"/>
</dbReference>
<organism evidence="4">
    <name type="scientific">marine metagenome</name>
    <dbReference type="NCBI Taxonomy" id="408172"/>
    <lineage>
        <taxon>unclassified sequences</taxon>
        <taxon>metagenomes</taxon>
        <taxon>ecological metagenomes</taxon>
    </lineage>
</organism>
<gene>
    <name evidence="4" type="ORF">METZ01_LOCUS174225</name>
</gene>
<dbReference type="InterPro" id="IPR042099">
    <property type="entry name" value="ANL_N_sf"/>
</dbReference>
<dbReference type="GO" id="GO:0006631">
    <property type="term" value="P:fatty acid metabolic process"/>
    <property type="evidence" value="ECO:0007669"/>
    <property type="project" value="TreeGrafter"/>
</dbReference>
<dbReference type="PANTHER" id="PTHR43201">
    <property type="entry name" value="ACYL-COA SYNTHETASE"/>
    <property type="match status" value="1"/>
</dbReference>
<dbReference type="InterPro" id="IPR020845">
    <property type="entry name" value="AMP-binding_CS"/>
</dbReference>
<dbReference type="InterPro" id="IPR025110">
    <property type="entry name" value="AMP-bd_C"/>
</dbReference>
<dbReference type="PANTHER" id="PTHR43201:SF8">
    <property type="entry name" value="ACYL-COA SYNTHETASE FAMILY MEMBER 3"/>
    <property type="match status" value="1"/>
</dbReference>